<dbReference type="PANTHER" id="PTHR11220">
    <property type="entry name" value="HEME-BINDING PROTEIN-RELATED"/>
    <property type="match status" value="1"/>
</dbReference>
<dbReference type="InterPro" id="IPR011256">
    <property type="entry name" value="Reg_factor_effector_dom_sf"/>
</dbReference>
<proteinExistence type="inferred from homology"/>
<evidence type="ECO:0000313" key="4">
    <source>
        <dbReference type="Proteomes" id="UP000323000"/>
    </source>
</evidence>
<keyword evidence="2" id="KW-0732">Signal</keyword>
<dbReference type="Pfam" id="PF04832">
    <property type="entry name" value="SOUL"/>
    <property type="match status" value="1"/>
</dbReference>
<feature type="signal peptide" evidence="2">
    <location>
        <begin position="1"/>
        <end position="23"/>
    </location>
</feature>
<organism evidence="3 4">
    <name type="scientific">Acer yangbiense</name>
    <dbReference type="NCBI Taxonomy" id="1000413"/>
    <lineage>
        <taxon>Eukaryota</taxon>
        <taxon>Viridiplantae</taxon>
        <taxon>Streptophyta</taxon>
        <taxon>Embryophyta</taxon>
        <taxon>Tracheophyta</taxon>
        <taxon>Spermatophyta</taxon>
        <taxon>Magnoliopsida</taxon>
        <taxon>eudicotyledons</taxon>
        <taxon>Gunneridae</taxon>
        <taxon>Pentapetalae</taxon>
        <taxon>rosids</taxon>
        <taxon>malvids</taxon>
        <taxon>Sapindales</taxon>
        <taxon>Sapindaceae</taxon>
        <taxon>Hippocastanoideae</taxon>
        <taxon>Acereae</taxon>
        <taxon>Acer</taxon>
    </lineage>
</organism>
<evidence type="ECO:0000256" key="2">
    <source>
        <dbReference type="SAM" id="SignalP"/>
    </source>
</evidence>
<dbReference type="AlphaFoldDB" id="A0A5C7GWD3"/>
<comment type="caution">
    <text evidence="3">The sequence shown here is derived from an EMBL/GenBank/DDBJ whole genome shotgun (WGS) entry which is preliminary data.</text>
</comment>
<protein>
    <recommendedName>
        <fullName evidence="5">SOUL heme-binding protein</fullName>
    </recommendedName>
</protein>
<dbReference type="Gene3D" id="3.20.80.10">
    <property type="entry name" value="Regulatory factor, effector binding domain"/>
    <property type="match status" value="1"/>
</dbReference>
<dbReference type="EMBL" id="VAHF01000012">
    <property type="protein sequence ID" value="TXG49033.1"/>
    <property type="molecule type" value="Genomic_DNA"/>
</dbReference>
<name>A0A5C7GWD3_9ROSI</name>
<dbReference type="InterPro" id="IPR006917">
    <property type="entry name" value="SOUL_heme-bd"/>
</dbReference>
<evidence type="ECO:0000313" key="3">
    <source>
        <dbReference type="EMBL" id="TXG49033.1"/>
    </source>
</evidence>
<dbReference type="SUPFAM" id="SSF55136">
    <property type="entry name" value="Probable bacterial effector-binding domain"/>
    <property type="match status" value="1"/>
</dbReference>
<dbReference type="Proteomes" id="UP000323000">
    <property type="component" value="Chromosome 12"/>
</dbReference>
<evidence type="ECO:0000256" key="1">
    <source>
        <dbReference type="ARBA" id="ARBA00009817"/>
    </source>
</evidence>
<sequence>MGLMGKWVGWVILVVGLCTRLEASTHEGRKGYELPMNCRKLECPPYEVIESKNEFEIRSYRDAMWVSTSPINSTSYKNATAKGFDILFSYIQGNNNQAAKMNMTAPVLVNILPSKSRGPFSFSNSSSFVVHFYIPKKYQKDPPIPSSPQAHPVKLPQKHNNNKYLIAAVRRFGGYMDDSNIPTQALALKKSLMGTIYESQASREIVPYSVASYNSPFESKNHVNEVMFWFDKN</sequence>
<dbReference type="FunFam" id="3.20.80.10:FF:000002">
    <property type="entry name" value="Heme-binding protein 2"/>
    <property type="match status" value="1"/>
</dbReference>
<feature type="chain" id="PRO_5023141565" description="SOUL heme-binding protein" evidence="2">
    <location>
        <begin position="24"/>
        <end position="233"/>
    </location>
</feature>
<gene>
    <name evidence="3" type="ORF">EZV62_024908</name>
</gene>
<dbReference type="PANTHER" id="PTHR11220:SF59">
    <property type="entry name" value="HEME-BINDING PROTEIN 2-LIKE"/>
    <property type="match status" value="1"/>
</dbReference>
<keyword evidence="4" id="KW-1185">Reference proteome</keyword>
<reference evidence="4" key="1">
    <citation type="journal article" date="2019" name="Gigascience">
        <title>De novo genome assembly of the endangered Acer yangbiense, a plant species with extremely small populations endemic to Yunnan Province, China.</title>
        <authorList>
            <person name="Yang J."/>
            <person name="Wariss H.M."/>
            <person name="Tao L."/>
            <person name="Zhang R."/>
            <person name="Yun Q."/>
            <person name="Hollingsworth P."/>
            <person name="Dao Z."/>
            <person name="Luo G."/>
            <person name="Guo H."/>
            <person name="Ma Y."/>
            <person name="Sun W."/>
        </authorList>
    </citation>
    <scope>NUCLEOTIDE SEQUENCE [LARGE SCALE GENOMIC DNA]</scope>
    <source>
        <strain evidence="4">cv. Malutang</strain>
    </source>
</reference>
<evidence type="ECO:0008006" key="5">
    <source>
        <dbReference type="Google" id="ProtNLM"/>
    </source>
</evidence>
<accession>A0A5C7GWD3</accession>
<dbReference type="OrthoDB" id="6424451at2759"/>
<comment type="similarity">
    <text evidence="1">Belongs to the HEBP family.</text>
</comment>